<dbReference type="HOGENOM" id="CLU_1278528_0_0_1"/>
<dbReference type="KEGG" id="api:100572800"/>
<dbReference type="PANTHER" id="PTHR12606">
    <property type="entry name" value="SENTRIN/SUMO-SPECIFIC PROTEASE"/>
    <property type="match status" value="1"/>
</dbReference>
<proteinExistence type="evidence at transcript level"/>
<dbReference type="EnsemblMetazoa" id="XM_008183699.3">
    <property type="protein sequence ID" value="XP_008181921.1"/>
    <property type="gene ID" value="GeneID_100572800"/>
</dbReference>
<evidence type="ECO:0000256" key="3">
    <source>
        <dbReference type="ARBA" id="ARBA00022801"/>
    </source>
</evidence>
<dbReference type="GO" id="GO:0006508">
    <property type="term" value="P:proteolysis"/>
    <property type="evidence" value="ECO:0007669"/>
    <property type="project" value="UniProtKB-KW"/>
</dbReference>
<dbReference type="STRING" id="7029.C4WWU4"/>
<dbReference type="GO" id="GO:0005634">
    <property type="term" value="C:nucleus"/>
    <property type="evidence" value="ECO:0007669"/>
    <property type="project" value="TreeGrafter"/>
</dbReference>
<organism evidence="6">
    <name type="scientific">Acyrthosiphon pisum</name>
    <name type="common">Pea aphid</name>
    <dbReference type="NCBI Taxonomy" id="7029"/>
    <lineage>
        <taxon>Eukaryota</taxon>
        <taxon>Metazoa</taxon>
        <taxon>Ecdysozoa</taxon>
        <taxon>Arthropoda</taxon>
        <taxon>Hexapoda</taxon>
        <taxon>Insecta</taxon>
        <taxon>Pterygota</taxon>
        <taxon>Neoptera</taxon>
        <taxon>Paraneoptera</taxon>
        <taxon>Hemiptera</taxon>
        <taxon>Sternorrhyncha</taxon>
        <taxon>Aphidomorpha</taxon>
        <taxon>Aphidoidea</taxon>
        <taxon>Aphididae</taxon>
        <taxon>Macrosiphini</taxon>
        <taxon>Acyrthosiphon</taxon>
    </lineage>
</organism>
<evidence type="ECO:0000256" key="2">
    <source>
        <dbReference type="ARBA" id="ARBA00022670"/>
    </source>
</evidence>
<dbReference type="RefSeq" id="NP_001233025.1">
    <property type="nucleotide sequence ID" value="NM_001246096.2"/>
</dbReference>
<evidence type="ECO:0000313" key="7">
    <source>
        <dbReference type="EnsemblMetazoa" id="NP_001233025.1"/>
    </source>
</evidence>
<protein>
    <submittedName>
        <fullName evidence="6">ACYPI25200 protein</fullName>
    </submittedName>
</protein>
<keyword evidence="4" id="KW-0788">Thiol protease</keyword>
<dbReference type="GO" id="GO:0016926">
    <property type="term" value="P:protein desumoylation"/>
    <property type="evidence" value="ECO:0007669"/>
    <property type="project" value="TreeGrafter"/>
</dbReference>
<dbReference type="InParanoid" id="C4WWU4"/>
<dbReference type="OrthoDB" id="1939479at2759"/>
<dbReference type="InterPro" id="IPR038765">
    <property type="entry name" value="Papain-like_cys_pep_sf"/>
</dbReference>
<dbReference type="Gene3D" id="3.40.395.10">
    <property type="entry name" value="Adenoviral Proteinase, Chain A"/>
    <property type="match status" value="1"/>
</dbReference>
<dbReference type="Pfam" id="PF02902">
    <property type="entry name" value="Peptidase_C48"/>
    <property type="match status" value="1"/>
</dbReference>
<dbReference type="PROSITE" id="PS50600">
    <property type="entry name" value="ULP_PROTEASE"/>
    <property type="match status" value="1"/>
</dbReference>
<accession>J9KL92</accession>
<keyword evidence="3" id="KW-0378">Hydrolase</keyword>
<dbReference type="GeneID" id="100572800"/>
<evidence type="ECO:0000256" key="4">
    <source>
        <dbReference type="ARBA" id="ARBA00022807"/>
    </source>
</evidence>
<evidence type="ECO:0000313" key="8">
    <source>
        <dbReference type="Proteomes" id="UP000007819"/>
    </source>
</evidence>
<dbReference type="GO" id="GO:0016929">
    <property type="term" value="F:deSUMOylase activity"/>
    <property type="evidence" value="ECO:0007669"/>
    <property type="project" value="TreeGrafter"/>
</dbReference>
<dbReference type="EMBL" id="AK342272">
    <property type="protein sequence ID" value="BAH72364.1"/>
    <property type="molecule type" value="mRNA"/>
</dbReference>
<evidence type="ECO:0000256" key="1">
    <source>
        <dbReference type="ARBA" id="ARBA00005234"/>
    </source>
</evidence>
<dbReference type="eggNOG" id="KOG0778">
    <property type="taxonomic scope" value="Eukaryota"/>
</dbReference>
<name>C4WWU4_ACYPI</name>
<feature type="domain" description="Ubiquitin-like protease family profile" evidence="5">
    <location>
        <begin position="16"/>
        <end position="176"/>
    </location>
</feature>
<reference evidence="7" key="3">
    <citation type="submission" date="2022-06" db="UniProtKB">
        <authorList>
            <consortium name="EnsemblMetazoa"/>
        </authorList>
    </citation>
    <scope>IDENTIFICATION</scope>
</reference>
<dbReference type="AlphaFoldDB" id="C4WWU4"/>
<dbReference type="RefSeq" id="XP_008181921.1">
    <property type="nucleotide sequence ID" value="XM_008183699.3"/>
</dbReference>
<dbReference type="EnsemblMetazoa" id="NM_001246096.2">
    <property type="protein sequence ID" value="NP_001233025.1"/>
    <property type="gene ID" value="GeneID_100572800"/>
</dbReference>
<reference evidence="8" key="2">
    <citation type="submission" date="2010-06" db="EMBL/GenBank/DDBJ databases">
        <authorList>
            <person name="Jiang H."/>
            <person name="Abraham K."/>
            <person name="Ali S."/>
            <person name="Alsbrooks S.L."/>
            <person name="Anim B.N."/>
            <person name="Anosike U.S."/>
            <person name="Attaway T."/>
            <person name="Bandaranaike D.P."/>
            <person name="Battles P.K."/>
            <person name="Bell S.N."/>
            <person name="Bell A.V."/>
            <person name="Beltran B."/>
            <person name="Bickham C."/>
            <person name="Bustamante Y."/>
            <person name="Caleb T."/>
            <person name="Canada A."/>
            <person name="Cardenas V."/>
            <person name="Carter K."/>
            <person name="Chacko J."/>
            <person name="Chandrabose M.N."/>
            <person name="Chavez D."/>
            <person name="Chavez A."/>
            <person name="Chen L."/>
            <person name="Chu H.-S."/>
            <person name="Claassen K.J."/>
            <person name="Cockrell R."/>
            <person name="Collins M."/>
            <person name="Cooper J.A."/>
            <person name="Cree A."/>
            <person name="Curry S.M."/>
            <person name="Da Y."/>
            <person name="Dao M.D."/>
            <person name="Das B."/>
            <person name="Davila M.-L."/>
            <person name="Davy-Carroll L."/>
            <person name="Denson S."/>
            <person name="Dinh H."/>
            <person name="Ebong V.E."/>
            <person name="Edwards J.R."/>
            <person name="Egan A."/>
            <person name="El-Daye J."/>
            <person name="Escobedo L."/>
            <person name="Fernandez S."/>
            <person name="Fernando P.R."/>
            <person name="Flagg N."/>
            <person name="Forbes L.D."/>
            <person name="Fowler R.G."/>
            <person name="Fu Q."/>
            <person name="Gabisi R.A."/>
            <person name="Ganer J."/>
            <person name="Garbino Pronczuk A."/>
            <person name="Garcia R.M."/>
            <person name="Garner T."/>
            <person name="Garrett T.E."/>
            <person name="Gonzalez D.A."/>
            <person name="Hamid H."/>
            <person name="Hawkins E.S."/>
            <person name="Hirani K."/>
            <person name="Hogues M.E."/>
            <person name="Hollins B."/>
            <person name="Hsiao C.-H."/>
            <person name="Jabil R."/>
            <person name="James M.L."/>
            <person name="Jhangiani S.N."/>
            <person name="Johnson B."/>
            <person name="Johnson Q."/>
            <person name="Joshi V."/>
            <person name="Kalu J.B."/>
            <person name="Kam C."/>
            <person name="Kashfia A."/>
            <person name="Keebler J."/>
            <person name="Kisamo H."/>
            <person name="Kovar C.L."/>
            <person name="Lago L.A."/>
            <person name="Lai C.-Y."/>
            <person name="Laidlaw J."/>
            <person name="Lara F."/>
            <person name="Le T.-K."/>
            <person name="Lee S.L."/>
            <person name="Legall F.H."/>
            <person name="Lemon S.J."/>
            <person name="Lewis L.R."/>
            <person name="Li B."/>
            <person name="Liu Y."/>
            <person name="Liu Y.-S."/>
            <person name="Lopez J."/>
            <person name="Lozado R.J."/>
            <person name="Lu J."/>
            <person name="Madu R.C."/>
            <person name="Maheshwari M."/>
            <person name="Maheshwari R."/>
            <person name="Malloy K."/>
            <person name="Martinez E."/>
            <person name="Mathew T."/>
            <person name="Mercado I.C."/>
            <person name="Mercado C."/>
            <person name="Meyer B."/>
            <person name="Montgomery K."/>
            <person name="Morgan M.B."/>
            <person name="Munidasa M."/>
            <person name="Nazareth L.V."/>
            <person name="Nelson J."/>
            <person name="Ng B.M."/>
            <person name="Nguyen N.B."/>
            <person name="Nguyen P.Q."/>
            <person name="Nguyen T."/>
            <person name="Obregon M."/>
            <person name="Okwuonu G.O."/>
            <person name="Onwere C.G."/>
            <person name="Orozco G."/>
            <person name="Parra A."/>
            <person name="Patel S."/>
            <person name="Patil S."/>
            <person name="Perez A."/>
            <person name="Perez Y."/>
            <person name="Pham C."/>
            <person name="Primus E.L."/>
            <person name="Pu L.-L."/>
            <person name="Puazo M."/>
            <person name="Qin X."/>
            <person name="Quiroz J.B."/>
            <person name="Reese J."/>
            <person name="Richards S."/>
            <person name="Rives C.M."/>
            <person name="Robberts R."/>
            <person name="Ruiz S.J."/>
            <person name="Ruiz M.J."/>
            <person name="Santibanez J."/>
            <person name="Schneider B.W."/>
            <person name="Sisson I."/>
            <person name="Smith M."/>
            <person name="Sodergren E."/>
            <person name="Song X.-Z."/>
            <person name="Song B.B."/>
            <person name="Summersgill H."/>
            <person name="Thelus R."/>
            <person name="Thornton R.D."/>
            <person name="Trejos Z.Y."/>
            <person name="Usmani K."/>
            <person name="Vattathil S."/>
            <person name="Villasana D."/>
            <person name="Walker D.L."/>
            <person name="Wang S."/>
            <person name="Wang K."/>
            <person name="White C.S."/>
            <person name="Williams A.C."/>
            <person name="Williamson J."/>
            <person name="Wilson K."/>
            <person name="Woghiren I.O."/>
            <person name="Woodworth J.R."/>
            <person name="Worley K.C."/>
            <person name="Wright R.A."/>
            <person name="Wu W."/>
            <person name="Young L."/>
            <person name="Zhang L."/>
            <person name="Zhang J."/>
            <person name="Zhu Y."/>
            <person name="Muzny D.M."/>
            <person name="Weinstock G."/>
            <person name="Gibbs R.A."/>
        </authorList>
    </citation>
    <scope>NUCLEOTIDE SEQUENCE [LARGE SCALE GENOMIC DNA]</scope>
    <source>
        <strain evidence="8">LSR1</strain>
    </source>
</reference>
<keyword evidence="2" id="KW-0645">Protease</keyword>
<dbReference type="InterPro" id="IPR003653">
    <property type="entry name" value="Peptidase_C48_C"/>
</dbReference>
<dbReference type="CTD" id="100572800"/>
<dbReference type="PANTHER" id="PTHR12606:SF141">
    <property type="entry name" value="GH15225P-RELATED"/>
    <property type="match status" value="1"/>
</dbReference>
<gene>
    <name evidence="6" type="primary">ACYPI25200</name>
    <name evidence="7" type="synonym">100572800</name>
</gene>
<dbReference type="Proteomes" id="UP000007819">
    <property type="component" value="Chromosome A2"/>
</dbReference>
<sequence length="216" mass="25801">MDRFKWKNQSNSNIQLVKVEKNLQYIEINGCLPDTLVNKYMDLITKFSPNKYYAFNTHFFTAFDMYGFSRIHRWTKNIDIFSKKRLFIPIYLKSKEMWSLIYVNFKHKSIRYYDSHGNHGLKYQRLILKYLKLEYLMKKGKFFPSAGWKYTNLNSLDDAYKCWDSGIFLCLVAHHFALNFSKDATLPFSSKAAGGEKVNRERIERELINDTIRNYA</sequence>
<comment type="similarity">
    <text evidence="1">Belongs to the peptidase C48 family.</text>
</comment>
<accession>C4WWU4</accession>
<dbReference type="SUPFAM" id="SSF54001">
    <property type="entry name" value="Cysteine proteinases"/>
    <property type="match status" value="1"/>
</dbReference>
<keyword evidence="8" id="KW-1185">Reference proteome</keyword>
<evidence type="ECO:0000259" key="5">
    <source>
        <dbReference type="PROSITE" id="PS50600"/>
    </source>
</evidence>
<reference evidence="6" key="1">
    <citation type="submission" date="2009-06" db="EMBL/GenBank/DDBJ databases">
        <title>A full-length cDNA resource of the pea aphid, Acyrthosiphon pisum.</title>
        <authorList>
            <person name="Shigenobu S."/>
            <person name="Nakabachi A."/>
            <person name="Richards S."/>
        </authorList>
    </citation>
    <scope>NUCLEOTIDE SEQUENCE</scope>
    <source>
        <strain evidence="6">LSR1</strain>
        <tissue evidence="6">Whole body</tissue>
    </source>
</reference>
<evidence type="ECO:0000313" key="6">
    <source>
        <dbReference type="EMBL" id="BAH72364.1"/>
    </source>
</evidence>